<dbReference type="PROSITE" id="PS51257">
    <property type="entry name" value="PROKAR_LIPOPROTEIN"/>
    <property type="match status" value="1"/>
</dbReference>
<feature type="signal peptide" evidence="1">
    <location>
        <begin position="1"/>
        <end position="27"/>
    </location>
</feature>
<sequence length="204" mass="21915">MNHQVWKWTAGSLAIMGLLSGCGTQQASVHATKPVSKIEQTAPITHSSSQDTSIVDGFMKPYDVTPLFAHQIVNASGQTIQMPTTKPLLFFAWWCPHCHAALQNLQQLGDLKDVQLVSVYLDANGKTVTTLAQAKALTASGLHEAGISVPASAIDYVMPTSPINNIIQGVPMIVGQVDHTWVAMDGEPTDPIHTWSDVIHGVRG</sequence>
<keyword evidence="3" id="KW-1185">Reference proteome</keyword>
<gene>
    <name evidence="2" type="ORF">MM817_03183</name>
</gene>
<dbReference type="Gene3D" id="3.40.30.10">
    <property type="entry name" value="Glutaredoxin"/>
    <property type="match status" value="1"/>
</dbReference>
<organism evidence="2 3">
    <name type="scientific">Sulfoacidibacillus ferrooxidans</name>
    <dbReference type="NCBI Taxonomy" id="2005001"/>
    <lineage>
        <taxon>Bacteria</taxon>
        <taxon>Bacillati</taxon>
        <taxon>Bacillota</taxon>
        <taxon>Bacilli</taxon>
        <taxon>Bacillales</taxon>
        <taxon>Alicyclobacillaceae</taxon>
        <taxon>Sulfoacidibacillus</taxon>
    </lineage>
</organism>
<feature type="chain" id="PRO_5040827160" description="Thioredoxin domain-containing protein" evidence="1">
    <location>
        <begin position="28"/>
        <end position="204"/>
    </location>
</feature>
<dbReference type="AlphaFoldDB" id="A0A9X2AGB3"/>
<dbReference type="RefSeq" id="WP_241716913.1">
    <property type="nucleotide sequence ID" value="NZ_JALBUF010000033.1"/>
</dbReference>
<evidence type="ECO:0000313" key="3">
    <source>
        <dbReference type="Proteomes" id="UP001139263"/>
    </source>
</evidence>
<proteinExistence type="predicted"/>
<dbReference type="SUPFAM" id="SSF52833">
    <property type="entry name" value="Thioredoxin-like"/>
    <property type="match status" value="1"/>
</dbReference>
<evidence type="ECO:0000256" key="1">
    <source>
        <dbReference type="SAM" id="SignalP"/>
    </source>
</evidence>
<evidence type="ECO:0000313" key="2">
    <source>
        <dbReference type="EMBL" id="MCI0184886.1"/>
    </source>
</evidence>
<evidence type="ECO:0008006" key="4">
    <source>
        <dbReference type="Google" id="ProtNLM"/>
    </source>
</evidence>
<dbReference type="Proteomes" id="UP001139263">
    <property type="component" value="Unassembled WGS sequence"/>
</dbReference>
<reference evidence="2" key="1">
    <citation type="submission" date="2022-03" db="EMBL/GenBank/DDBJ databases">
        <title>Draft Genome Sequence of Firmicute Strain S0AB, a Heterotrophic Iron/Sulfur-Oxidizing Extreme Acidophile.</title>
        <authorList>
            <person name="Vergara E."/>
            <person name="Pakostova E."/>
            <person name="Johnson D.B."/>
            <person name="Holmes D.S."/>
        </authorList>
    </citation>
    <scope>NUCLEOTIDE SEQUENCE</scope>
    <source>
        <strain evidence="2">S0AB</strain>
    </source>
</reference>
<keyword evidence="1" id="KW-0732">Signal</keyword>
<name>A0A9X2AGB3_9BACL</name>
<dbReference type="EMBL" id="JALBUF010000033">
    <property type="protein sequence ID" value="MCI0184886.1"/>
    <property type="molecule type" value="Genomic_DNA"/>
</dbReference>
<accession>A0A9X2AGB3</accession>
<dbReference type="InterPro" id="IPR036249">
    <property type="entry name" value="Thioredoxin-like_sf"/>
</dbReference>
<protein>
    <recommendedName>
        <fullName evidence="4">Thioredoxin domain-containing protein</fullName>
    </recommendedName>
</protein>
<comment type="caution">
    <text evidence="2">The sequence shown here is derived from an EMBL/GenBank/DDBJ whole genome shotgun (WGS) entry which is preliminary data.</text>
</comment>